<evidence type="ECO:0000313" key="3">
    <source>
        <dbReference type="Proteomes" id="UP000291422"/>
    </source>
</evidence>
<organism evidence="2 3">
    <name type="scientific">Alternaria alternata</name>
    <name type="common">Alternaria rot fungus</name>
    <name type="synonym">Torula alternata</name>
    <dbReference type="NCBI Taxonomy" id="5599"/>
    <lineage>
        <taxon>Eukaryota</taxon>
        <taxon>Fungi</taxon>
        <taxon>Dikarya</taxon>
        <taxon>Ascomycota</taxon>
        <taxon>Pezizomycotina</taxon>
        <taxon>Dothideomycetes</taxon>
        <taxon>Pleosporomycetidae</taxon>
        <taxon>Pleosporales</taxon>
        <taxon>Pleosporineae</taxon>
        <taxon>Pleosporaceae</taxon>
        <taxon>Alternaria</taxon>
        <taxon>Alternaria sect. Alternaria</taxon>
        <taxon>Alternaria alternata complex</taxon>
    </lineage>
</organism>
<dbReference type="AlphaFoldDB" id="A0A4Q4N8G4"/>
<keyword evidence="1" id="KW-0812">Transmembrane</keyword>
<evidence type="ECO:0000256" key="1">
    <source>
        <dbReference type="SAM" id="Phobius"/>
    </source>
</evidence>
<keyword evidence="1" id="KW-0472">Membrane</keyword>
<gene>
    <name evidence="2" type="ORF">AA0117_g8792</name>
</gene>
<feature type="transmembrane region" description="Helical" evidence="1">
    <location>
        <begin position="12"/>
        <end position="32"/>
    </location>
</feature>
<evidence type="ECO:0000313" key="2">
    <source>
        <dbReference type="EMBL" id="RYN72168.1"/>
    </source>
</evidence>
<sequence length="75" mass="8448">MFDLSSHHAELFMAHLISGVIPGVAVATRIRVKMKTKQDIRADDMFILLTLLFYYGAIATVLQGKFLGWQMTGVY</sequence>
<reference evidence="3" key="1">
    <citation type="journal article" date="2019" name="bioRxiv">
        <title>Genomics, evolutionary history and diagnostics of the Alternaria alternata species group including apple and Asian pear pathotypes.</title>
        <authorList>
            <person name="Armitage A.D."/>
            <person name="Cockerton H.M."/>
            <person name="Sreenivasaprasad S."/>
            <person name="Woodhall J.W."/>
            <person name="Lane C.R."/>
            <person name="Harrison R.J."/>
            <person name="Clarkson J.P."/>
        </authorList>
    </citation>
    <scope>NUCLEOTIDE SEQUENCE [LARGE SCALE GENOMIC DNA]</scope>
    <source>
        <strain evidence="3">FERA 1177</strain>
    </source>
</reference>
<dbReference type="Proteomes" id="UP000291422">
    <property type="component" value="Unassembled WGS sequence"/>
</dbReference>
<proteinExistence type="predicted"/>
<feature type="transmembrane region" description="Helical" evidence="1">
    <location>
        <begin position="44"/>
        <end position="62"/>
    </location>
</feature>
<keyword evidence="1" id="KW-1133">Transmembrane helix</keyword>
<accession>A0A4Q4N8G4</accession>
<comment type="caution">
    <text evidence="2">The sequence shown here is derived from an EMBL/GenBank/DDBJ whole genome shotgun (WGS) entry which is preliminary data.</text>
</comment>
<name>A0A4Q4N8G4_ALTAL</name>
<dbReference type="EMBL" id="PDXD01000027">
    <property type="protein sequence ID" value="RYN72168.1"/>
    <property type="molecule type" value="Genomic_DNA"/>
</dbReference>
<protein>
    <submittedName>
        <fullName evidence="2">Uncharacterized protein</fullName>
    </submittedName>
</protein>